<gene>
    <name evidence="2" type="ORF">ATI02_0906</name>
</gene>
<name>A0ABX4PUF8_9PSED</name>
<feature type="signal peptide" evidence="1">
    <location>
        <begin position="1"/>
        <end position="29"/>
    </location>
</feature>
<evidence type="ECO:0000256" key="1">
    <source>
        <dbReference type="SAM" id="SignalP"/>
    </source>
</evidence>
<reference evidence="2 3" key="1">
    <citation type="submission" date="2017-11" db="EMBL/GenBank/DDBJ databases">
        <title>Genome sequencing of a diverse group of Pseudomonas species.</title>
        <authorList>
            <person name="Loper J."/>
        </authorList>
    </citation>
    <scope>NUCLEOTIDE SEQUENCE [LARGE SCALE GENOMIC DNA]</scope>
    <source>
        <strain evidence="2 3">LMG 25716</strain>
    </source>
</reference>
<dbReference type="InterPro" id="IPR010727">
    <property type="entry name" value="DUF1302"/>
</dbReference>
<keyword evidence="3" id="KW-1185">Reference proteome</keyword>
<proteinExistence type="predicted"/>
<evidence type="ECO:0000313" key="3">
    <source>
        <dbReference type="Proteomes" id="UP000232455"/>
    </source>
</evidence>
<protein>
    <submittedName>
        <fullName evidence="2">Uncharacterized protein DUF1302</fullName>
    </submittedName>
</protein>
<keyword evidence="1" id="KW-0732">Signal</keyword>
<comment type="caution">
    <text evidence="2">The sequence shown here is derived from an EMBL/GenBank/DDBJ whole genome shotgun (WGS) entry which is preliminary data.</text>
</comment>
<dbReference type="Pfam" id="PF06980">
    <property type="entry name" value="DUF1302"/>
    <property type="match status" value="1"/>
</dbReference>
<dbReference type="RefSeq" id="WP_100845556.1">
    <property type="nucleotide sequence ID" value="NZ_PHHE01000001.1"/>
</dbReference>
<dbReference type="Proteomes" id="UP000232455">
    <property type="component" value="Unassembled WGS sequence"/>
</dbReference>
<feature type="chain" id="PRO_5046601182" evidence="1">
    <location>
        <begin position="30"/>
        <end position="627"/>
    </location>
</feature>
<evidence type="ECO:0000313" key="2">
    <source>
        <dbReference type="EMBL" id="PKA68161.1"/>
    </source>
</evidence>
<organism evidence="2 3">
    <name type="scientific">Pseudomonas baetica</name>
    <dbReference type="NCBI Taxonomy" id="674054"/>
    <lineage>
        <taxon>Bacteria</taxon>
        <taxon>Pseudomonadati</taxon>
        <taxon>Pseudomonadota</taxon>
        <taxon>Gammaproteobacteria</taxon>
        <taxon>Pseudomonadales</taxon>
        <taxon>Pseudomonadaceae</taxon>
        <taxon>Pseudomonas</taxon>
    </lineage>
</organism>
<sequence length="627" mass="67896">MRAIEKLLKPSCLSVAVGLASSAALPAFAFTFNAGEIEGQFDSSLSVGASWGLEDADPKLIGRNNGGKGFAPGSDDGRLNFNKGETFSKIFKGLHELELKYGDTGVFVRGKYWYDFELKDENREFKDISDHNRKEGDKSSGAEFLDAFVYHNYKVNDQVGSVRLGKQVVSWGESTFIQGGINSINPVDLSAFNRPGAEIKEGLIPVNMLYVSQSLTENLSAETFYQLDWEQTLLPNCGTYLSPVDFVADGCEGLAVGPNLSNNNLAKAALQPFGINLGQEGIILPRAQDKDARNSGQWGLALRLYVPEIETEFGGYVMNYHSRLPYVNTIGGPHVVDQGYLPQLCANIGFPNTAACSGALGPALNTLGQAYRLGTSSYQVVYPEDIRLYGLSFATTLPTGTALSGEISYRPNLPLQINALDEASAVLNSPALSPPLANGTYTAANNAVFEGYERKPVTQAQVTALHMFDQVMGAERFTVMGEVGVVYVSGLDGKGGVRYGRNPVFGQGELYPDNNVCKAGNGLTAYNCNEDGFTTRTSWGYRLRAVWEYSGLIPAVTLRPNLAWSHDVDGYAPEPGFNEGSKALSIGLDAEYQNTYTASISATDFYGGDYNMSRDRDFVSLSLGVNF</sequence>
<accession>A0ABX4PUF8</accession>
<dbReference type="EMBL" id="PHHE01000001">
    <property type="protein sequence ID" value="PKA68161.1"/>
    <property type="molecule type" value="Genomic_DNA"/>
</dbReference>